<proteinExistence type="inferred from homology"/>
<dbReference type="STRING" id="742152.A0A2H3JSA4"/>
<keyword evidence="7 11" id="KW-0132">Cell division</keyword>
<evidence type="ECO:0000256" key="11">
    <source>
        <dbReference type="PIRNR" id="PIRNR017126"/>
    </source>
</evidence>
<evidence type="ECO:0000256" key="10">
    <source>
        <dbReference type="ARBA" id="ARBA00023306"/>
    </source>
</evidence>
<keyword evidence="9 11" id="KW-0226">DNA condensation</keyword>
<reference evidence="13 14" key="1">
    <citation type="journal article" date="2012" name="Science">
        <title>The Paleozoic origin of enzymatic lignin decomposition reconstructed from 31 fungal genomes.</title>
        <authorList>
            <person name="Floudas D."/>
            <person name="Binder M."/>
            <person name="Riley R."/>
            <person name="Barry K."/>
            <person name="Blanchette R.A."/>
            <person name="Henrissat B."/>
            <person name="Martinez A.T."/>
            <person name="Otillar R."/>
            <person name="Spatafora J.W."/>
            <person name="Yadav J.S."/>
            <person name="Aerts A."/>
            <person name="Benoit I."/>
            <person name="Boyd A."/>
            <person name="Carlson A."/>
            <person name="Copeland A."/>
            <person name="Coutinho P.M."/>
            <person name="de Vries R.P."/>
            <person name="Ferreira P."/>
            <person name="Findley K."/>
            <person name="Foster B."/>
            <person name="Gaskell J."/>
            <person name="Glotzer D."/>
            <person name="Gorecki P."/>
            <person name="Heitman J."/>
            <person name="Hesse C."/>
            <person name="Hori C."/>
            <person name="Igarashi K."/>
            <person name="Jurgens J.A."/>
            <person name="Kallen N."/>
            <person name="Kersten P."/>
            <person name="Kohler A."/>
            <person name="Kuees U."/>
            <person name="Kumar T.K.A."/>
            <person name="Kuo A."/>
            <person name="LaButti K."/>
            <person name="Larrondo L.F."/>
            <person name="Lindquist E."/>
            <person name="Ling A."/>
            <person name="Lombard V."/>
            <person name="Lucas S."/>
            <person name="Lundell T."/>
            <person name="Martin R."/>
            <person name="McLaughlin D.J."/>
            <person name="Morgenstern I."/>
            <person name="Morin E."/>
            <person name="Murat C."/>
            <person name="Nagy L.G."/>
            <person name="Nolan M."/>
            <person name="Ohm R.A."/>
            <person name="Patyshakuliyeva A."/>
            <person name="Rokas A."/>
            <person name="Ruiz-Duenas F.J."/>
            <person name="Sabat G."/>
            <person name="Salamov A."/>
            <person name="Samejima M."/>
            <person name="Schmutz J."/>
            <person name="Slot J.C."/>
            <person name="St John F."/>
            <person name="Stenlid J."/>
            <person name="Sun H."/>
            <person name="Sun S."/>
            <person name="Syed K."/>
            <person name="Tsang A."/>
            <person name="Wiebenga A."/>
            <person name="Young D."/>
            <person name="Pisabarro A."/>
            <person name="Eastwood D.C."/>
            <person name="Martin F."/>
            <person name="Cullen D."/>
            <person name="Grigoriev I.V."/>
            <person name="Hibbett D.S."/>
        </authorList>
    </citation>
    <scope>NUCLEOTIDE SEQUENCE [LARGE SCALE GENOMIC DNA]</scope>
    <source>
        <strain evidence="13 14">MD-104</strain>
    </source>
</reference>
<dbReference type="OrthoDB" id="362021at2759"/>
<protein>
    <recommendedName>
        <fullName evidence="4 11">Condensin complex subunit 2</fullName>
    </recommendedName>
</protein>
<dbReference type="PANTHER" id="PTHR13108">
    <property type="entry name" value="CONDENSIN COMPLEX SUBUNIT 2"/>
    <property type="match status" value="1"/>
</dbReference>
<feature type="region of interest" description="Disordered" evidence="12">
    <location>
        <begin position="1"/>
        <end position="91"/>
    </location>
</feature>
<dbReference type="PIRSF" id="PIRSF017126">
    <property type="entry name" value="Condensin_H"/>
    <property type="match status" value="1"/>
</dbReference>
<gene>
    <name evidence="13" type="ORF">WOLCODRAFT_138960</name>
</gene>
<dbReference type="Pfam" id="PF05786">
    <property type="entry name" value="Cnd2"/>
    <property type="match status" value="1"/>
</dbReference>
<sequence>METPRPPTRTMSKKRLSDVYQLDSPNDNSFSSDAGRVPLKSVNINDDMAEKRRRRKSAKIAMTLSASENAEAGPSSEANGGEAGVDSSSAAIQARQRQQLLSVAQAPVINVPLDVMSSNFEEWMKMATDNKINAANSWNFALIDYFHDMSLLRDKTDNSINFQRASCTLDGCVKIWTSRVDSVGTETGKLLSNLANEGKAVDDDEGAASDNPDGQDPSQGPRRRRAHRAESTLAKSAMQLRSKKLDLEFTVDPLFRKTCADFDEGGAQGLLMNHLNLGTGPEGSLRVVFDASDSMGKGEEEVPIEEPQDEIDLSYLRDQFLPNLEILEDKAISHSLEGFSFSKDAFNLNDTAFLRDDIAVHLDDDDDEDDRGAPDDHQNRDVPMEIDGNQPESAADFFSGDQAVQDDFGDGNSGPDDDFVGENQPDGPDARLEDPDQPGAFVPFDPSGAPNKRDLVMAMTEGDEAEGGVMLDYFDPKALNWAGPEHWKLRKVVRRPEADSSAPKPKREKKAAFKIDFMTPSDKDIKAVAKELFAPVTRGPGITLPDSSSGKASSRKGSRGKKGKEKEKEKEKRNDQALPDDMHFSSHQLVTLFLKPKFSLKMRGRRVRGDGPRDGEVDENFWAQAAADQAAERADDDGDETANGGAIPFNTQFFHEDYDDGPGFDDAFDGIDGDNPGNIEPGEQDLLAATQGQTRRVRPEFVNYAKRAKRVDVRKLKENIWKGLDIVVSEANKATSEDAMDTDYPPPTDPTEARQFTSVISGLQKTYPKEKMEEISTSFCFICLLHLANERGLKLETDKENESVQADDDRKVGRIWDLRVFRDPDATPSA</sequence>
<comment type="function">
    <text evidence="11">Regulatory subunit of the condensin complex, a complex required for conversion of interphase chromatin into mitotic-like condense chromosomes.</text>
</comment>
<evidence type="ECO:0000256" key="2">
    <source>
        <dbReference type="ARBA" id="ARBA00004496"/>
    </source>
</evidence>
<evidence type="ECO:0000256" key="3">
    <source>
        <dbReference type="ARBA" id="ARBA00009471"/>
    </source>
</evidence>
<dbReference type="InterPro" id="IPR022816">
    <property type="entry name" value="Condensin_barren_su2"/>
</dbReference>
<evidence type="ECO:0000256" key="9">
    <source>
        <dbReference type="ARBA" id="ARBA00023067"/>
    </source>
</evidence>
<evidence type="ECO:0000256" key="12">
    <source>
        <dbReference type="SAM" id="MobiDB-lite"/>
    </source>
</evidence>
<dbReference type="OMA" id="FRKTCAD"/>
<keyword evidence="14" id="KW-1185">Reference proteome</keyword>
<comment type="similarity">
    <text evidence="3 11">Belongs to the CND2 (condensin subunit 2) family.</text>
</comment>
<dbReference type="EMBL" id="KB468157">
    <property type="protein sequence ID" value="PCH44365.1"/>
    <property type="molecule type" value="Genomic_DNA"/>
</dbReference>
<evidence type="ECO:0000256" key="1">
    <source>
        <dbReference type="ARBA" id="ARBA00004286"/>
    </source>
</evidence>
<keyword evidence="10 11" id="KW-0131">Cell cycle</keyword>
<evidence type="ECO:0000256" key="6">
    <source>
        <dbReference type="ARBA" id="ARBA00022490"/>
    </source>
</evidence>
<dbReference type="AlphaFoldDB" id="A0A2H3JSA4"/>
<dbReference type="GO" id="GO:0005737">
    <property type="term" value="C:cytoplasm"/>
    <property type="evidence" value="ECO:0007669"/>
    <property type="project" value="UniProtKB-SubCell"/>
</dbReference>
<dbReference type="GO" id="GO:0003682">
    <property type="term" value="F:chromatin binding"/>
    <property type="evidence" value="ECO:0007669"/>
    <property type="project" value="TreeGrafter"/>
</dbReference>
<keyword evidence="5" id="KW-0158">Chromosome</keyword>
<feature type="region of interest" description="Disordered" evidence="12">
    <location>
        <begin position="200"/>
        <end position="232"/>
    </location>
</feature>
<organism evidence="13 14">
    <name type="scientific">Wolfiporia cocos (strain MD-104)</name>
    <name type="common">Brown rot fungus</name>
    <dbReference type="NCBI Taxonomy" id="742152"/>
    <lineage>
        <taxon>Eukaryota</taxon>
        <taxon>Fungi</taxon>
        <taxon>Dikarya</taxon>
        <taxon>Basidiomycota</taxon>
        <taxon>Agaricomycotina</taxon>
        <taxon>Agaricomycetes</taxon>
        <taxon>Polyporales</taxon>
        <taxon>Phaeolaceae</taxon>
        <taxon>Wolfiporia</taxon>
    </lineage>
</organism>
<keyword evidence="6" id="KW-0963">Cytoplasm</keyword>
<feature type="compositionally biased region" description="Basic and acidic residues" evidence="12">
    <location>
        <begin position="371"/>
        <end position="383"/>
    </location>
</feature>
<keyword evidence="8 11" id="KW-0498">Mitosis</keyword>
<feature type="compositionally biased region" description="Basic residues" evidence="12">
    <location>
        <begin position="553"/>
        <end position="563"/>
    </location>
</feature>
<name>A0A2H3JSA4_WOLCO</name>
<evidence type="ECO:0000256" key="4">
    <source>
        <dbReference type="ARBA" id="ARBA00016065"/>
    </source>
</evidence>
<feature type="compositionally biased region" description="Polar residues" evidence="12">
    <location>
        <begin position="23"/>
        <end position="32"/>
    </location>
</feature>
<dbReference type="GO" id="GO:0051301">
    <property type="term" value="P:cell division"/>
    <property type="evidence" value="ECO:0007669"/>
    <property type="project" value="UniProtKB-KW"/>
</dbReference>
<evidence type="ECO:0000313" key="13">
    <source>
        <dbReference type="EMBL" id="PCH44365.1"/>
    </source>
</evidence>
<evidence type="ECO:0000256" key="8">
    <source>
        <dbReference type="ARBA" id="ARBA00022776"/>
    </source>
</evidence>
<evidence type="ECO:0000256" key="7">
    <source>
        <dbReference type="ARBA" id="ARBA00022618"/>
    </source>
</evidence>
<feature type="region of interest" description="Disordered" evidence="12">
    <location>
        <begin position="536"/>
        <end position="582"/>
    </location>
</feature>
<comment type="subcellular location">
    <subcellularLocation>
        <location evidence="1">Chromosome</location>
    </subcellularLocation>
    <subcellularLocation>
        <location evidence="2">Cytoplasm</location>
    </subcellularLocation>
</comment>
<feature type="region of interest" description="Disordered" evidence="12">
    <location>
        <begin position="364"/>
        <end position="450"/>
    </location>
</feature>
<accession>A0A2H3JSA4</accession>
<dbReference type="GO" id="GO:0007076">
    <property type="term" value="P:mitotic chromosome condensation"/>
    <property type="evidence" value="ECO:0007669"/>
    <property type="project" value="InterPro"/>
</dbReference>
<evidence type="ECO:0000313" key="14">
    <source>
        <dbReference type="Proteomes" id="UP000218811"/>
    </source>
</evidence>
<dbReference type="Proteomes" id="UP000218811">
    <property type="component" value="Unassembled WGS sequence"/>
</dbReference>
<dbReference type="GO" id="GO:0000796">
    <property type="term" value="C:condensin complex"/>
    <property type="evidence" value="ECO:0007669"/>
    <property type="project" value="InterPro"/>
</dbReference>
<dbReference type="PANTHER" id="PTHR13108:SF9">
    <property type="entry name" value="CONDENSIN COMPLEX SUBUNIT 2"/>
    <property type="match status" value="1"/>
</dbReference>
<evidence type="ECO:0000256" key="5">
    <source>
        <dbReference type="ARBA" id="ARBA00022454"/>
    </source>
</evidence>
<feature type="compositionally biased region" description="Basic and acidic residues" evidence="12">
    <location>
        <begin position="564"/>
        <end position="582"/>
    </location>
</feature>